<evidence type="ECO:0000256" key="2">
    <source>
        <dbReference type="SAM" id="MobiDB-lite"/>
    </source>
</evidence>
<dbReference type="EMBL" id="JAWWNJ010000008">
    <property type="protein sequence ID" value="KAK7050249.1"/>
    <property type="molecule type" value="Genomic_DNA"/>
</dbReference>
<comment type="catalytic activity">
    <reaction evidence="1">
        <text>RNA(n) + a ribonucleoside 5'-triphosphate = RNA(n+1) + diphosphate</text>
        <dbReference type="Rhea" id="RHEA:21248"/>
        <dbReference type="Rhea" id="RHEA-COMP:14527"/>
        <dbReference type="Rhea" id="RHEA-COMP:17342"/>
        <dbReference type="ChEBI" id="CHEBI:33019"/>
        <dbReference type="ChEBI" id="CHEBI:61557"/>
        <dbReference type="ChEBI" id="CHEBI:140395"/>
        <dbReference type="EC" id="2.7.7.48"/>
    </reaction>
</comment>
<dbReference type="PANTHER" id="PTHR23079:SF55">
    <property type="entry name" value="RNA-DIRECTED RNA POLYMERASE"/>
    <property type="match status" value="1"/>
</dbReference>
<dbReference type="GO" id="GO:0003968">
    <property type="term" value="F:RNA-directed RNA polymerase activity"/>
    <property type="evidence" value="ECO:0007669"/>
    <property type="project" value="UniProtKB-KW"/>
</dbReference>
<dbReference type="GO" id="GO:0003723">
    <property type="term" value="F:RNA binding"/>
    <property type="evidence" value="ECO:0007669"/>
    <property type="project" value="UniProtKB-KW"/>
</dbReference>
<proteinExistence type="inferred from homology"/>
<name>A0AAW0DHC9_9AGAR</name>
<dbReference type="GO" id="GO:0030422">
    <property type="term" value="P:siRNA processing"/>
    <property type="evidence" value="ECO:0007669"/>
    <property type="project" value="TreeGrafter"/>
</dbReference>
<dbReference type="GO" id="GO:0031380">
    <property type="term" value="C:nuclear RNA-directed RNA polymerase complex"/>
    <property type="evidence" value="ECO:0007669"/>
    <property type="project" value="TreeGrafter"/>
</dbReference>
<comment type="caution">
    <text evidence="4">The sequence shown here is derived from an EMBL/GenBank/DDBJ whole genome shotgun (WGS) entry which is preliminary data.</text>
</comment>
<dbReference type="Proteomes" id="UP001362999">
    <property type="component" value="Unassembled WGS sequence"/>
</dbReference>
<keyword evidence="1" id="KW-0548">Nucleotidyltransferase</keyword>
<sequence>MSPSATMPPTTLRENPSPEDDSWRFNVPQERLLPPRNAKDPQLYGKLIKFNADAITLDMQRLPSNRILQTDDRSRFILLSFGDLRFHETPIKITGEYMSRLFKAGLFLNGMQYRFYHHSNSQLRSRSCFLRQANTDAELDNRIYRLGDFQRIMSAAKRAKRIGLLFSEAQLDYDLPPSLVKDIPDIKSGDELFSDGCGLISKTLAIALAKSKKIIFRGVRYTPSVFQIRYLGYKGVLMLHPKLDELRRANPQRNNHLVHFRQSMKKFTATQNTTFSVVDHSTPYSFGRLNNDIIVFLSSLGITDEALLAKQESYFQWIRDASTDAIRAVDFLSSLNEYTLAERVLLDGLQDPKVSKAILSIQQREIGGFINVRNKDRSRMIIQKSRLIFGVCDPFGVLKEGEVHIRITTARKGPSTPIHTDVLVVRNPCLHPGDCLKLRAVHRPELSHLVDCIVFAGVAKPGHHAAPSMSSGGDLDGDSYFVCWDPDLVSNTISESYDYPPNKEPPPKAVTRADLANYFAAYNNGGLARVASLHAKWAHGTPLGALSPECQELNALHSQAVDGAAVKIPERLSNPPVPPGGDDAVTRGLGARVKAELNNNPTNHHTTDPARASSGLDAKYTHDAIQMIDGERRRSSIDIIVEIEWRRQ</sequence>
<dbReference type="AlphaFoldDB" id="A0AAW0DHC9"/>
<feature type="domain" description="RDRP core" evidence="3">
    <location>
        <begin position="63"/>
        <end position="563"/>
    </location>
</feature>
<dbReference type="EC" id="2.7.7.48" evidence="1"/>
<dbReference type="InterPro" id="IPR007855">
    <property type="entry name" value="RDRP"/>
</dbReference>
<dbReference type="Pfam" id="PF05183">
    <property type="entry name" value="RdRP"/>
    <property type="match status" value="1"/>
</dbReference>
<keyword evidence="5" id="KW-1185">Reference proteome</keyword>
<feature type="region of interest" description="Disordered" evidence="2">
    <location>
        <begin position="1"/>
        <end position="38"/>
    </location>
</feature>
<organism evidence="4 5">
    <name type="scientific">Favolaschia claudopus</name>
    <dbReference type="NCBI Taxonomy" id="2862362"/>
    <lineage>
        <taxon>Eukaryota</taxon>
        <taxon>Fungi</taxon>
        <taxon>Dikarya</taxon>
        <taxon>Basidiomycota</taxon>
        <taxon>Agaricomycotina</taxon>
        <taxon>Agaricomycetes</taxon>
        <taxon>Agaricomycetidae</taxon>
        <taxon>Agaricales</taxon>
        <taxon>Marasmiineae</taxon>
        <taxon>Mycenaceae</taxon>
        <taxon>Favolaschia</taxon>
    </lineage>
</organism>
<dbReference type="InterPro" id="IPR057596">
    <property type="entry name" value="RDRP_core"/>
</dbReference>
<accession>A0AAW0DHC9</accession>
<comment type="similarity">
    <text evidence="1">Belongs to the RdRP family.</text>
</comment>
<evidence type="ECO:0000259" key="3">
    <source>
        <dbReference type="Pfam" id="PF05183"/>
    </source>
</evidence>
<protein>
    <recommendedName>
        <fullName evidence="1">RNA-dependent RNA polymerase</fullName>
        <ecNumber evidence="1">2.7.7.48</ecNumber>
    </recommendedName>
</protein>
<keyword evidence="1" id="KW-0808">Transferase</keyword>
<reference evidence="4 5" key="1">
    <citation type="journal article" date="2024" name="J Genomics">
        <title>Draft genome sequencing and assembly of Favolaschia claudopus CIRM-BRFM 2984 isolated from oak limbs.</title>
        <authorList>
            <person name="Navarro D."/>
            <person name="Drula E."/>
            <person name="Chaduli D."/>
            <person name="Cazenave R."/>
            <person name="Ahrendt S."/>
            <person name="Wang J."/>
            <person name="Lipzen A."/>
            <person name="Daum C."/>
            <person name="Barry K."/>
            <person name="Grigoriev I.V."/>
            <person name="Favel A."/>
            <person name="Rosso M.N."/>
            <person name="Martin F."/>
        </authorList>
    </citation>
    <scope>NUCLEOTIDE SEQUENCE [LARGE SCALE GENOMIC DNA]</scope>
    <source>
        <strain evidence="4 5">CIRM-BRFM 2984</strain>
    </source>
</reference>
<evidence type="ECO:0000313" key="5">
    <source>
        <dbReference type="Proteomes" id="UP001362999"/>
    </source>
</evidence>
<gene>
    <name evidence="4" type="ORF">R3P38DRAFT_1740146</name>
</gene>
<dbReference type="PANTHER" id="PTHR23079">
    <property type="entry name" value="RNA-DEPENDENT RNA POLYMERASE"/>
    <property type="match status" value="1"/>
</dbReference>
<feature type="region of interest" description="Disordered" evidence="2">
    <location>
        <begin position="596"/>
        <end position="618"/>
    </location>
</feature>
<evidence type="ECO:0000313" key="4">
    <source>
        <dbReference type="EMBL" id="KAK7050249.1"/>
    </source>
</evidence>
<keyword evidence="1" id="KW-0696">RNA-directed RNA polymerase</keyword>
<keyword evidence="1" id="KW-0694">RNA-binding</keyword>
<feature type="compositionally biased region" description="Polar residues" evidence="2">
    <location>
        <begin position="1"/>
        <end position="14"/>
    </location>
</feature>
<evidence type="ECO:0000256" key="1">
    <source>
        <dbReference type="RuleBase" id="RU363098"/>
    </source>
</evidence>